<feature type="compositionally biased region" description="Basic and acidic residues" evidence="2">
    <location>
        <begin position="89"/>
        <end position="100"/>
    </location>
</feature>
<proteinExistence type="inferred from homology"/>
<dbReference type="Proteomes" id="UP001497497">
    <property type="component" value="Unassembled WGS sequence"/>
</dbReference>
<accession>A0AAV2H2X8</accession>
<feature type="compositionally biased region" description="Low complexity" evidence="2">
    <location>
        <begin position="246"/>
        <end position="260"/>
    </location>
</feature>
<dbReference type="InterPro" id="IPR038791">
    <property type="entry name" value="Cfap97/Hemingway"/>
</dbReference>
<reference evidence="4 5" key="1">
    <citation type="submission" date="2024-04" db="EMBL/GenBank/DDBJ databases">
        <authorList>
            <consortium name="Genoscope - CEA"/>
            <person name="William W."/>
        </authorList>
    </citation>
    <scope>NUCLEOTIDE SEQUENCE [LARGE SCALE GENOMIC DNA]</scope>
</reference>
<dbReference type="EMBL" id="CAXITT010000025">
    <property type="protein sequence ID" value="CAL1528001.1"/>
    <property type="molecule type" value="Genomic_DNA"/>
</dbReference>
<gene>
    <name evidence="4" type="ORF">GSLYS_00002171001</name>
</gene>
<evidence type="ECO:0000256" key="3">
    <source>
        <dbReference type="SAM" id="Phobius"/>
    </source>
</evidence>
<keyword evidence="5" id="KW-1185">Reference proteome</keyword>
<name>A0AAV2H2X8_LYMST</name>
<feature type="compositionally biased region" description="Basic and acidic residues" evidence="2">
    <location>
        <begin position="48"/>
        <end position="65"/>
    </location>
</feature>
<dbReference type="Pfam" id="PF13879">
    <property type="entry name" value="Hmw_CFAP97"/>
    <property type="match status" value="1"/>
</dbReference>
<keyword evidence="3" id="KW-1133">Transmembrane helix</keyword>
<comment type="caution">
    <text evidence="4">The sequence shown here is derived from an EMBL/GenBank/DDBJ whole genome shotgun (WGS) entry which is preliminary data.</text>
</comment>
<evidence type="ECO:0000256" key="1">
    <source>
        <dbReference type="ARBA" id="ARBA00008315"/>
    </source>
</evidence>
<sequence length="543" mass="61029">MDTLGMDESVDFDFFETPRSPKKDSKNNGQDKTSLSKPPAHPRPNNDSPKDSSKSGHPLKLEKSIAVRSSSAPRADYFDDSDSDGNRSPSREGDRSRDSISSKSSVTISSHSSSRSSSPGRNNSKPLKNQERISKKSSNSSFSSDDSSVDERPSNPTAKSRKLQNRSNSRHLSDEEEKAEHRKEKTDSLCHDDGDFKKLPYKNKSQAWGEKSSSELYKQKNTNLDRPKTAKNRLRDKTDKTKPNKSDSLSDTLSDSDITDVSPIDSPRNLSQAKVRDRSKGQGITAAGDGHTHFRPIPVTELDLRDLDADFDRNTDLDSFDLHILMKAVGELEKQKRLKANSRRVMFAPTSLHRTEKANYTFDDNKTRDIERENNRLLKEIVRHVNTGGEHRRGHIRGSATHKLTASAVNRERDIRRIESENLAFLKRLKKVKPTKAISRENQLKEYQSTMLHGVPIASLHPMTRSGQRSGFDDSASSMSSIHSAVSSVRSVNSRYSSRPVSAVRTPSSATRYFYQQFLQYLYGKITSLGTVIVGLHFLVMYI</sequence>
<dbReference type="PANTHER" id="PTHR23035:SF1">
    <property type="entry name" value="CILIA- AND FLAGELLA-ASSOCIATED PROTEIN 97"/>
    <property type="match status" value="1"/>
</dbReference>
<keyword evidence="3" id="KW-0472">Membrane</keyword>
<feature type="compositionally biased region" description="Low complexity" evidence="2">
    <location>
        <begin position="136"/>
        <end position="146"/>
    </location>
</feature>
<keyword evidence="3" id="KW-0812">Transmembrane</keyword>
<feature type="transmembrane region" description="Helical" evidence="3">
    <location>
        <begin position="521"/>
        <end position="542"/>
    </location>
</feature>
<feature type="compositionally biased region" description="Low complexity" evidence="2">
    <location>
        <begin position="101"/>
        <end position="124"/>
    </location>
</feature>
<dbReference type="AlphaFoldDB" id="A0AAV2H2X8"/>
<feature type="compositionally biased region" description="Basic and acidic residues" evidence="2">
    <location>
        <begin position="178"/>
        <end position="198"/>
    </location>
</feature>
<feature type="compositionally biased region" description="Polar residues" evidence="2">
    <location>
        <begin position="27"/>
        <end position="36"/>
    </location>
</feature>
<protein>
    <recommendedName>
        <fullName evidence="6">Cilia- and flagella-associated protein 97</fullName>
    </recommendedName>
</protein>
<evidence type="ECO:0000313" key="5">
    <source>
        <dbReference type="Proteomes" id="UP001497497"/>
    </source>
</evidence>
<organism evidence="4 5">
    <name type="scientific">Lymnaea stagnalis</name>
    <name type="common">Great pond snail</name>
    <name type="synonym">Helix stagnalis</name>
    <dbReference type="NCBI Taxonomy" id="6523"/>
    <lineage>
        <taxon>Eukaryota</taxon>
        <taxon>Metazoa</taxon>
        <taxon>Spiralia</taxon>
        <taxon>Lophotrochozoa</taxon>
        <taxon>Mollusca</taxon>
        <taxon>Gastropoda</taxon>
        <taxon>Heterobranchia</taxon>
        <taxon>Euthyneura</taxon>
        <taxon>Panpulmonata</taxon>
        <taxon>Hygrophila</taxon>
        <taxon>Lymnaeoidea</taxon>
        <taxon>Lymnaeidae</taxon>
        <taxon>Lymnaea</taxon>
    </lineage>
</organism>
<evidence type="ECO:0008006" key="6">
    <source>
        <dbReference type="Google" id="ProtNLM"/>
    </source>
</evidence>
<dbReference type="InterPro" id="IPR029488">
    <property type="entry name" value="Hmw/CFAP97"/>
</dbReference>
<evidence type="ECO:0000313" key="4">
    <source>
        <dbReference type="EMBL" id="CAL1528001.1"/>
    </source>
</evidence>
<dbReference type="PANTHER" id="PTHR23035">
    <property type="entry name" value="CILIA- AND FLAGELLA-ASSOCIATED PROTEIN 97-RELATED"/>
    <property type="match status" value="1"/>
</dbReference>
<feature type="compositionally biased region" description="Basic and acidic residues" evidence="2">
    <location>
        <begin position="223"/>
        <end position="245"/>
    </location>
</feature>
<comment type="similarity">
    <text evidence="1">Belongs to the CFAP97 family.</text>
</comment>
<feature type="region of interest" description="Disordered" evidence="2">
    <location>
        <begin position="1"/>
        <end position="294"/>
    </location>
</feature>
<evidence type="ECO:0000256" key="2">
    <source>
        <dbReference type="SAM" id="MobiDB-lite"/>
    </source>
</evidence>